<dbReference type="AlphaFoldDB" id="A0A0B0MD77"/>
<name>A0A0B0MD77_GOSAR</name>
<reference evidence="2" key="1">
    <citation type="submission" date="2014-09" db="EMBL/GenBank/DDBJ databases">
        <authorList>
            <person name="Mudge J."/>
            <person name="Ramaraj T."/>
            <person name="Lindquist I.E."/>
            <person name="Bharti A.K."/>
            <person name="Sundararajan A."/>
            <person name="Cameron C.T."/>
            <person name="Woodward J.E."/>
            <person name="May G.D."/>
            <person name="Brubaker C."/>
            <person name="Broadhvest J."/>
            <person name="Wilkins T.A."/>
        </authorList>
    </citation>
    <scope>NUCLEOTIDE SEQUENCE</scope>
    <source>
        <strain evidence="2">cv. AKA8401</strain>
    </source>
</reference>
<protein>
    <submittedName>
        <fullName evidence="1">Uncharacterized protein</fullName>
    </submittedName>
</protein>
<accession>A0A0B0MD77</accession>
<organism evidence="1 2">
    <name type="scientific">Gossypium arboreum</name>
    <name type="common">Tree cotton</name>
    <name type="synonym">Gossypium nanking</name>
    <dbReference type="NCBI Taxonomy" id="29729"/>
    <lineage>
        <taxon>Eukaryota</taxon>
        <taxon>Viridiplantae</taxon>
        <taxon>Streptophyta</taxon>
        <taxon>Embryophyta</taxon>
        <taxon>Tracheophyta</taxon>
        <taxon>Spermatophyta</taxon>
        <taxon>Magnoliopsida</taxon>
        <taxon>eudicotyledons</taxon>
        <taxon>Gunneridae</taxon>
        <taxon>Pentapetalae</taxon>
        <taxon>rosids</taxon>
        <taxon>malvids</taxon>
        <taxon>Malvales</taxon>
        <taxon>Malvaceae</taxon>
        <taxon>Malvoideae</taxon>
        <taxon>Gossypium</taxon>
    </lineage>
</organism>
<comment type="caution">
    <text evidence="1">The sequence shown here is derived from an EMBL/GenBank/DDBJ whole genome shotgun (WGS) entry which is preliminary data.</text>
</comment>
<evidence type="ECO:0000313" key="1">
    <source>
        <dbReference type="EMBL" id="KHF98301.1"/>
    </source>
</evidence>
<dbReference type="EMBL" id="JRRC01035345">
    <property type="protein sequence ID" value="KHF98301.1"/>
    <property type="molecule type" value="Genomic_DNA"/>
</dbReference>
<evidence type="ECO:0000313" key="2">
    <source>
        <dbReference type="Proteomes" id="UP000032142"/>
    </source>
</evidence>
<sequence length="20" mass="2374">MMNISMNIYVVRMVNLFNLA</sequence>
<gene>
    <name evidence="1" type="ORF">F383_37690</name>
</gene>
<proteinExistence type="predicted"/>
<keyword evidence="2" id="KW-1185">Reference proteome</keyword>
<dbReference type="Proteomes" id="UP000032142">
    <property type="component" value="Unassembled WGS sequence"/>
</dbReference>